<gene>
    <name evidence="1" type="ORF">HPB47_024849</name>
</gene>
<organism evidence="1 2">
    <name type="scientific">Ixodes persulcatus</name>
    <name type="common">Taiga tick</name>
    <dbReference type="NCBI Taxonomy" id="34615"/>
    <lineage>
        <taxon>Eukaryota</taxon>
        <taxon>Metazoa</taxon>
        <taxon>Ecdysozoa</taxon>
        <taxon>Arthropoda</taxon>
        <taxon>Chelicerata</taxon>
        <taxon>Arachnida</taxon>
        <taxon>Acari</taxon>
        <taxon>Parasitiformes</taxon>
        <taxon>Ixodida</taxon>
        <taxon>Ixodoidea</taxon>
        <taxon>Ixodidae</taxon>
        <taxon>Ixodinae</taxon>
        <taxon>Ixodes</taxon>
    </lineage>
</organism>
<dbReference type="Proteomes" id="UP000805193">
    <property type="component" value="Unassembled WGS sequence"/>
</dbReference>
<name>A0AC60Q3S2_IXOPE</name>
<reference evidence="1 2" key="1">
    <citation type="journal article" date="2020" name="Cell">
        <title>Large-Scale Comparative Analyses of Tick Genomes Elucidate Their Genetic Diversity and Vector Capacities.</title>
        <authorList>
            <consortium name="Tick Genome and Microbiome Consortium (TIGMIC)"/>
            <person name="Jia N."/>
            <person name="Wang J."/>
            <person name="Shi W."/>
            <person name="Du L."/>
            <person name="Sun Y."/>
            <person name="Zhan W."/>
            <person name="Jiang J.F."/>
            <person name="Wang Q."/>
            <person name="Zhang B."/>
            <person name="Ji P."/>
            <person name="Bell-Sakyi L."/>
            <person name="Cui X.M."/>
            <person name="Yuan T.T."/>
            <person name="Jiang B.G."/>
            <person name="Yang W.F."/>
            <person name="Lam T.T."/>
            <person name="Chang Q.C."/>
            <person name="Ding S.J."/>
            <person name="Wang X.J."/>
            <person name="Zhu J.G."/>
            <person name="Ruan X.D."/>
            <person name="Zhao L."/>
            <person name="Wei J.T."/>
            <person name="Ye R.Z."/>
            <person name="Que T.C."/>
            <person name="Du C.H."/>
            <person name="Zhou Y.H."/>
            <person name="Cheng J.X."/>
            <person name="Dai P.F."/>
            <person name="Guo W.B."/>
            <person name="Han X.H."/>
            <person name="Huang E.J."/>
            <person name="Li L.F."/>
            <person name="Wei W."/>
            <person name="Gao Y.C."/>
            <person name="Liu J.Z."/>
            <person name="Shao H.Z."/>
            <person name="Wang X."/>
            <person name="Wang C.C."/>
            <person name="Yang T.C."/>
            <person name="Huo Q.B."/>
            <person name="Li W."/>
            <person name="Chen H.Y."/>
            <person name="Chen S.E."/>
            <person name="Zhou L.G."/>
            <person name="Ni X.B."/>
            <person name="Tian J.H."/>
            <person name="Sheng Y."/>
            <person name="Liu T."/>
            <person name="Pan Y.S."/>
            <person name="Xia L.Y."/>
            <person name="Li J."/>
            <person name="Zhao F."/>
            <person name="Cao W.C."/>
        </authorList>
    </citation>
    <scope>NUCLEOTIDE SEQUENCE [LARGE SCALE GENOMIC DNA]</scope>
    <source>
        <strain evidence="1">Iper-2018</strain>
    </source>
</reference>
<keyword evidence="2" id="KW-1185">Reference proteome</keyword>
<proteinExistence type="predicted"/>
<evidence type="ECO:0000313" key="1">
    <source>
        <dbReference type="EMBL" id="KAG0428139.1"/>
    </source>
</evidence>
<evidence type="ECO:0000313" key="2">
    <source>
        <dbReference type="Proteomes" id="UP000805193"/>
    </source>
</evidence>
<accession>A0AC60Q3S2</accession>
<dbReference type="EMBL" id="JABSTQ010009560">
    <property type="protein sequence ID" value="KAG0428139.1"/>
    <property type="molecule type" value="Genomic_DNA"/>
</dbReference>
<protein>
    <submittedName>
        <fullName evidence="1">Uncharacterized protein</fullName>
    </submittedName>
</protein>
<sequence>MTAGRSEYFRWLHLAGGPKSAPIQVKAVDRALKLETITHKVNYSRVSGPRRCKSSALTSRFPEKWLSDALCYQILALQISDRALYGSVVELADFARRQGGVKSAGGLVLSFQLGPTEHTGWGAPRRARATRSPHPIAQPGKTCLQ</sequence>
<comment type="caution">
    <text evidence="1">The sequence shown here is derived from an EMBL/GenBank/DDBJ whole genome shotgun (WGS) entry which is preliminary data.</text>
</comment>